<proteinExistence type="predicted"/>
<gene>
    <name evidence="2" type="ORF">7AX4_2</name>
    <name evidence="4" type="ORF">7F8_59</name>
    <name evidence="3" type="ORF">8AX11_59</name>
</gene>
<dbReference type="EMBL" id="MF417894">
    <property type="protein sequence ID" value="ASN69657.1"/>
    <property type="molecule type" value="Genomic_DNA"/>
</dbReference>
<feature type="compositionally biased region" description="Polar residues" evidence="1">
    <location>
        <begin position="73"/>
        <end position="83"/>
    </location>
</feature>
<accession>A0A2H4JE60</accession>
<protein>
    <submittedName>
        <fullName evidence="4">Uncharacterized protein</fullName>
    </submittedName>
</protein>
<organism evidence="4">
    <name type="scientific">uncultured Caudovirales phage</name>
    <dbReference type="NCBI Taxonomy" id="2100421"/>
    <lineage>
        <taxon>Viruses</taxon>
        <taxon>Duplodnaviria</taxon>
        <taxon>Heunggongvirae</taxon>
        <taxon>Uroviricota</taxon>
        <taxon>Caudoviricetes</taxon>
        <taxon>Peduoviridae</taxon>
        <taxon>Maltschvirus</taxon>
        <taxon>Maltschvirus maltsch</taxon>
    </lineage>
</organism>
<dbReference type="EMBL" id="MF417906">
    <property type="protein sequence ID" value="ASN70441.1"/>
    <property type="molecule type" value="Genomic_DNA"/>
</dbReference>
<reference evidence="4" key="1">
    <citation type="submission" date="2017-06" db="EMBL/GenBank/DDBJ databases">
        <title>Novel phages from South African skin metaviromes.</title>
        <authorList>
            <person name="van Zyl L.J."/>
            <person name="Abrahams Y."/>
            <person name="Stander E.A."/>
            <person name="Kirby B.M."/>
            <person name="Clavaud C."/>
            <person name="Farcet C."/>
            <person name="Breton L."/>
            <person name="Trindade M.I."/>
        </authorList>
    </citation>
    <scope>NUCLEOTIDE SEQUENCE</scope>
</reference>
<evidence type="ECO:0000313" key="4">
    <source>
        <dbReference type="EMBL" id="ASN70441.1"/>
    </source>
</evidence>
<evidence type="ECO:0000313" key="2">
    <source>
        <dbReference type="EMBL" id="ASN69657.1"/>
    </source>
</evidence>
<feature type="region of interest" description="Disordered" evidence="1">
    <location>
        <begin position="73"/>
        <end position="92"/>
    </location>
</feature>
<name>A0A2H4JE60_9CAUD</name>
<evidence type="ECO:0000313" key="3">
    <source>
        <dbReference type="EMBL" id="ASN70382.1"/>
    </source>
</evidence>
<evidence type="ECO:0000256" key="1">
    <source>
        <dbReference type="SAM" id="MobiDB-lite"/>
    </source>
</evidence>
<dbReference type="EMBL" id="MF417905">
    <property type="protein sequence ID" value="ASN70382.1"/>
    <property type="molecule type" value="Genomic_DNA"/>
</dbReference>
<sequence>MRLTVDEAIERGLSKVKVKLNGEYVRDVVVADEEEGYIKRFKRVDGVFVINRKRDDIETEVLHGNVVIEISDETTQTAKQTTSDDTEGTETA</sequence>